<dbReference type="AlphaFoldDB" id="A0AAP0P5A2"/>
<dbReference type="EMBL" id="JBBNAF010000007">
    <property type="protein sequence ID" value="KAK9128051.1"/>
    <property type="molecule type" value="Genomic_DNA"/>
</dbReference>
<dbReference type="Proteomes" id="UP001420932">
    <property type="component" value="Unassembled WGS sequence"/>
</dbReference>
<reference evidence="1 2" key="1">
    <citation type="submission" date="2024-01" db="EMBL/GenBank/DDBJ databases">
        <title>Genome assemblies of Stephania.</title>
        <authorList>
            <person name="Yang L."/>
        </authorList>
    </citation>
    <scope>NUCLEOTIDE SEQUENCE [LARGE SCALE GENOMIC DNA]</scope>
    <source>
        <strain evidence="1">YNDBR</strain>
        <tissue evidence="1">Leaf</tissue>
    </source>
</reference>
<comment type="caution">
    <text evidence="1">The sequence shown here is derived from an EMBL/GenBank/DDBJ whole genome shotgun (WGS) entry which is preliminary data.</text>
</comment>
<proteinExistence type="predicted"/>
<accession>A0AAP0P5A2</accession>
<sequence>MTPNQNGLSQWVGVVADVDTWIAPFEKALSMCHGHVRRITQITPSQKAISVGCKADYQQAGQREDRRLFMSPRDEDCLKILKGCGEAIILKEKGGKVIIIDIILDPDKGTPA</sequence>
<organism evidence="1 2">
    <name type="scientific">Stephania yunnanensis</name>
    <dbReference type="NCBI Taxonomy" id="152371"/>
    <lineage>
        <taxon>Eukaryota</taxon>
        <taxon>Viridiplantae</taxon>
        <taxon>Streptophyta</taxon>
        <taxon>Embryophyta</taxon>
        <taxon>Tracheophyta</taxon>
        <taxon>Spermatophyta</taxon>
        <taxon>Magnoliopsida</taxon>
        <taxon>Ranunculales</taxon>
        <taxon>Menispermaceae</taxon>
        <taxon>Menispermoideae</taxon>
        <taxon>Cissampelideae</taxon>
        <taxon>Stephania</taxon>
    </lineage>
</organism>
<keyword evidence="2" id="KW-1185">Reference proteome</keyword>
<evidence type="ECO:0000313" key="2">
    <source>
        <dbReference type="Proteomes" id="UP001420932"/>
    </source>
</evidence>
<protein>
    <submittedName>
        <fullName evidence="1">Uncharacterized protein</fullName>
    </submittedName>
</protein>
<name>A0AAP0P5A2_9MAGN</name>
<gene>
    <name evidence="1" type="ORF">Syun_016848</name>
</gene>
<evidence type="ECO:0000313" key="1">
    <source>
        <dbReference type="EMBL" id="KAK9128051.1"/>
    </source>
</evidence>